<gene>
    <name evidence="2" type="ORF">MSAN_00945200</name>
</gene>
<dbReference type="EMBL" id="JACAZH010000006">
    <property type="protein sequence ID" value="KAF7366866.1"/>
    <property type="molecule type" value="Genomic_DNA"/>
</dbReference>
<name>A0A8H7DCT0_9AGAR</name>
<comment type="caution">
    <text evidence="2">The sequence shown here is derived from an EMBL/GenBank/DDBJ whole genome shotgun (WGS) entry which is preliminary data.</text>
</comment>
<proteinExistence type="predicted"/>
<dbReference type="AlphaFoldDB" id="A0A8H7DCT0"/>
<sequence>MMTSSAPNVTSQVSDIDTHCLPRPNAPPRGADSNSIMRHMSPTLDSSKKLNSIMISPNILLRQTVVSPHAVVILNTLLDTETGIQGILESCFSTIEDIAVIEDKLDMLDNALKYSFNTSLPSPLNKLSHMMRYWSTGGNSTCGVAEPRIYRISLMASPLELEREEMRCLEENLQQNLGLGTISKDRLHTQQKTWVQRIHAGR</sequence>
<protein>
    <submittedName>
        <fullName evidence="2">Uncharacterized protein</fullName>
    </submittedName>
</protein>
<evidence type="ECO:0000256" key="1">
    <source>
        <dbReference type="SAM" id="MobiDB-lite"/>
    </source>
</evidence>
<feature type="region of interest" description="Disordered" evidence="1">
    <location>
        <begin position="1"/>
        <end position="39"/>
    </location>
</feature>
<evidence type="ECO:0000313" key="2">
    <source>
        <dbReference type="EMBL" id="KAF7366866.1"/>
    </source>
</evidence>
<evidence type="ECO:0000313" key="3">
    <source>
        <dbReference type="Proteomes" id="UP000623467"/>
    </source>
</evidence>
<reference evidence="2" key="1">
    <citation type="submission" date="2020-05" db="EMBL/GenBank/DDBJ databases">
        <title>Mycena genomes resolve the evolution of fungal bioluminescence.</title>
        <authorList>
            <person name="Tsai I.J."/>
        </authorList>
    </citation>
    <scope>NUCLEOTIDE SEQUENCE</scope>
    <source>
        <strain evidence="2">160909Yilan</strain>
    </source>
</reference>
<feature type="compositionally biased region" description="Polar residues" evidence="1">
    <location>
        <begin position="1"/>
        <end position="15"/>
    </location>
</feature>
<dbReference type="Proteomes" id="UP000623467">
    <property type="component" value="Unassembled WGS sequence"/>
</dbReference>
<accession>A0A8H7DCT0</accession>
<organism evidence="2 3">
    <name type="scientific">Mycena sanguinolenta</name>
    <dbReference type="NCBI Taxonomy" id="230812"/>
    <lineage>
        <taxon>Eukaryota</taxon>
        <taxon>Fungi</taxon>
        <taxon>Dikarya</taxon>
        <taxon>Basidiomycota</taxon>
        <taxon>Agaricomycotina</taxon>
        <taxon>Agaricomycetes</taxon>
        <taxon>Agaricomycetidae</taxon>
        <taxon>Agaricales</taxon>
        <taxon>Marasmiineae</taxon>
        <taxon>Mycenaceae</taxon>
        <taxon>Mycena</taxon>
    </lineage>
</organism>
<keyword evidence="3" id="KW-1185">Reference proteome</keyword>